<dbReference type="EMBL" id="SIZV01000007">
    <property type="protein sequence ID" value="TBR54249.1"/>
    <property type="molecule type" value="Genomic_DNA"/>
</dbReference>
<dbReference type="AlphaFoldDB" id="A0A7Z7YNP0"/>
<reference evidence="1 2" key="1">
    <citation type="submission" date="2019-02" db="EMBL/GenBank/DDBJ databases">
        <title>Draft genome sequence of Escherichia albertii strain Mex-12/320a, isolated from an infant with diarrhea, harboring virulence genes associated with diarrheagenic strains of enteropathogenic E. coli.</title>
        <authorList>
            <person name="Maldonado-Puga S."/>
            <person name="Meza-Segura M."/>
            <person name="Zaidi M.B."/>
            <person name="Estrada-Garcia T."/>
        </authorList>
    </citation>
    <scope>NUCLEOTIDE SEQUENCE [LARGE SCALE GENOMIC DNA]</scope>
    <source>
        <strain evidence="1 2">Mex-12/320a</strain>
    </source>
</reference>
<protein>
    <recommendedName>
        <fullName evidence="3">Tail fiber assembly protein</fullName>
    </recommendedName>
</protein>
<comment type="caution">
    <text evidence="1">The sequence shown here is derived from an EMBL/GenBank/DDBJ whole genome shotgun (WGS) entry which is preliminary data.</text>
</comment>
<name>A0A7Z7YNP0_ESCAL</name>
<evidence type="ECO:0008006" key="3">
    <source>
        <dbReference type="Google" id="ProtNLM"/>
    </source>
</evidence>
<accession>A0A7Z7YNP0</accession>
<dbReference type="Proteomes" id="UP000292187">
    <property type="component" value="Unassembled WGS sequence"/>
</dbReference>
<proteinExistence type="predicted"/>
<dbReference type="RefSeq" id="WP_131109038.1">
    <property type="nucleotide sequence ID" value="NZ_SIZV01000007.1"/>
</dbReference>
<dbReference type="Pfam" id="PF02413">
    <property type="entry name" value="Caudo_TAP"/>
    <property type="match status" value="1"/>
</dbReference>
<gene>
    <name evidence="1" type="ORF">EYS06_07245</name>
</gene>
<sequence length="62" mass="7021">MDSDCSWFTSTAINRKENYSTLYTETALLLGVVDLGIATDEETSLLAAWKKYRILSSRKNQT</sequence>
<dbReference type="InterPro" id="IPR003458">
    <property type="entry name" value="Phage_T4_Gp38_tail_assem"/>
</dbReference>
<evidence type="ECO:0000313" key="2">
    <source>
        <dbReference type="Proteomes" id="UP000292187"/>
    </source>
</evidence>
<organism evidence="1 2">
    <name type="scientific">Escherichia albertii</name>
    <dbReference type="NCBI Taxonomy" id="208962"/>
    <lineage>
        <taxon>Bacteria</taxon>
        <taxon>Pseudomonadati</taxon>
        <taxon>Pseudomonadota</taxon>
        <taxon>Gammaproteobacteria</taxon>
        <taxon>Enterobacterales</taxon>
        <taxon>Enterobacteriaceae</taxon>
        <taxon>Escherichia</taxon>
    </lineage>
</organism>
<evidence type="ECO:0000313" key="1">
    <source>
        <dbReference type="EMBL" id="TBR54249.1"/>
    </source>
</evidence>